<evidence type="ECO:0000313" key="1">
    <source>
        <dbReference type="EMBL" id="GAA4999608.1"/>
    </source>
</evidence>
<gene>
    <name evidence="1" type="ORF">GCM10023335_12660</name>
</gene>
<sequence>MSTAKTARLAFTRAARLSQSLAALRDLYGVHPQLTVTPDAVLVAIPWTVGRGDMREALAGDIALLLGTELAVTGSTDEDDEWIGLAANGEFGGASVRVVLTFPPAPIKENQ</sequence>
<keyword evidence="2" id="KW-1185">Reference proteome</keyword>
<organism evidence="1 2">
    <name type="scientific">Streptomyces siamensis</name>
    <dbReference type="NCBI Taxonomy" id="1274986"/>
    <lineage>
        <taxon>Bacteria</taxon>
        <taxon>Bacillati</taxon>
        <taxon>Actinomycetota</taxon>
        <taxon>Actinomycetes</taxon>
        <taxon>Kitasatosporales</taxon>
        <taxon>Streptomycetaceae</taxon>
        <taxon>Streptomyces</taxon>
    </lineage>
</organism>
<comment type="caution">
    <text evidence="1">The sequence shown here is derived from an EMBL/GenBank/DDBJ whole genome shotgun (WGS) entry which is preliminary data.</text>
</comment>
<evidence type="ECO:0000313" key="2">
    <source>
        <dbReference type="Proteomes" id="UP001501759"/>
    </source>
</evidence>
<dbReference type="Proteomes" id="UP001501759">
    <property type="component" value="Unassembled WGS sequence"/>
</dbReference>
<accession>A0ABP9IK31</accession>
<proteinExistence type="predicted"/>
<reference evidence="2" key="1">
    <citation type="journal article" date="2019" name="Int. J. Syst. Evol. Microbiol.">
        <title>The Global Catalogue of Microorganisms (GCM) 10K type strain sequencing project: providing services to taxonomists for standard genome sequencing and annotation.</title>
        <authorList>
            <consortium name="The Broad Institute Genomics Platform"/>
            <consortium name="The Broad Institute Genome Sequencing Center for Infectious Disease"/>
            <person name="Wu L."/>
            <person name="Ma J."/>
        </authorList>
    </citation>
    <scope>NUCLEOTIDE SEQUENCE [LARGE SCALE GENOMIC DNA]</scope>
    <source>
        <strain evidence="2">JCM 18409</strain>
    </source>
</reference>
<dbReference type="EMBL" id="BAABKB010000002">
    <property type="protein sequence ID" value="GAA4999608.1"/>
    <property type="molecule type" value="Genomic_DNA"/>
</dbReference>
<name>A0ABP9IK31_9ACTN</name>
<dbReference type="RefSeq" id="WP_345642474.1">
    <property type="nucleotide sequence ID" value="NZ_BAABKB010000002.1"/>
</dbReference>
<protein>
    <submittedName>
        <fullName evidence="1">Uncharacterized protein</fullName>
    </submittedName>
</protein>